<dbReference type="GeneID" id="71854254"/>
<dbReference type="Proteomes" id="UP001595821">
    <property type="component" value="Unassembled WGS sequence"/>
</dbReference>
<reference evidence="4 5" key="1">
    <citation type="journal article" date="2014" name="Int. J. Syst. Evol. Microbiol.">
        <title>Complete genome sequence of Corynebacterium casei LMG S-19264T (=DSM 44701T), isolated from a smear-ripened cheese.</title>
        <authorList>
            <consortium name="US DOE Joint Genome Institute (JGI-PGF)"/>
            <person name="Walter F."/>
            <person name="Albersmeier A."/>
            <person name="Kalinowski J."/>
            <person name="Ruckert C."/>
        </authorList>
    </citation>
    <scope>NUCLEOTIDE SEQUENCE [LARGE SCALE GENOMIC DNA]</scope>
    <source>
        <strain evidence="4 5">IBRC-M 10912</strain>
    </source>
</reference>
<dbReference type="AlphaFoldDB" id="A0ABD5NXG5"/>
<gene>
    <name evidence="4" type="ORF">ACFOZ7_07005</name>
</gene>
<evidence type="ECO:0000256" key="2">
    <source>
        <dbReference type="SAM" id="MobiDB-lite"/>
    </source>
</evidence>
<keyword evidence="3" id="KW-0472">Membrane</keyword>
<evidence type="ECO:0000256" key="3">
    <source>
        <dbReference type="SAM" id="Phobius"/>
    </source>
</evidence>
<keyword evidence="3" id="KW-0812">Transmembrane</keyword>
<name>A0ABD5NXG5_9EURY</name>
<dbReference type="Pfam" id="PF23957">
    <property type="entry name" value="DUF7286"/>
    <property type="match status" value="1"/>
</dbReference>
<keyword evidence="1" id="KW-0175">Coiled coil</keyword>
<evidence type="ECO:0000313" key="4">
    <source>
        <dbReference type="EMBL" id="MFC4246746.1"/>
    </source>
</evidence>
<dbReference type="EMBL" id="JBHSDJ010000016">
    <property type="protein sequence ID" value="MFC4246746.1"/>
    <property type="molecule type" value="Genomic_DNA"/>
</dbReference>
<proteinExistence type="predicted"/>
<protein>
    <submittedName>
        <fullName evidence="4">Uncharacterized protein</fullName>
    </submittedName>
</protein>
<comment type="caution">
    <text evidence="4">The sequence shown here is derived from an EMBL/GenBank/DDBJ whole genome shotgun (WGS) entry which is preliminary data.</text>
</comment>
<accession>A0ABD5NXG5</accession>
<feature type="region of interest" description="Disordered" evidence="2">
    <location>
        <begin position="392"/>
        <end position="446"/>
    </location>
</feature>
<dbReference type="InterPro" id="IPR055710">
    <property type="entry name" value="DUF7286"/>
</dbReference>
<feature type="transmembrane region" description="Helical" evidence="3">
    <location>
        <begin position="21"/>
        <end position="39"/>
    </location>
</feature>
<feature type="compositionally biased region" description="Polar residues" evidence="2">
    <location>
        <begin position="426"/>
        <end position="435"/>
    </location>
</feature>
<sequence>MTGDRWPTVPIADDDRARIPFALIGVLLLVSSVTMVGVLESRPDPRPDVDPSLAMDRTAAATQTTLRNAVVSAANDAASDPVTDANAADPWGRAIDGPTADVVFERSLRLRIYRELEAGLAHAGQTIRDDTVTQVSVPSLENGQQSAADAIDRVGIERGGDGSLEPGLLEVTVEDVTIAVERDGERVAERTQDVTVTVATTLFELRQKTQEYERQLNTGFFEADGYDGFGRYFAARTYPLSWARGYAQYGGAPVTEVIANRHVEVLANDAVFTTQRAVFGTTDPYEQRTMMNAWGCLAAKDAEEVYEGTYDEEPAVVNAEEICTGLDYVYGDVEGELPPPPDTSDLLAATPGMDATETISVNEVADVAFAEVLAEGEIDDVIDDIHEIEASTDVSHVVDDHDEPDVTPPPETSTDPDNWSDPSLIEDTTTTSTASVDHVAHDPDTSRLETDYHTFHVTVVNEHYERLEWRYEGNRSKTGLPAAVTANDTSTSEFEIEITLSGEHPDADVDYNGIETDYDPGGWPAPLSDNYDGVPDATLERLLGLDPDRSLESQLEAQLTDTEAIESAAALEREFRITDSATIDADPSTELLTVEIAHDLARLRDEVAGVSHEFERHEIIQGEPFEKLKTKVDDERRYVYEGDPNGAYDSVADKARVEVRQIYLETLLAHIDDVADTHADTQDALEEELDDEVDATDDALADVTTFAQDALAGNVTEHEGELEGSPLLENVTFTPAGSPTYLSLETVEREQVPAVGDGEHAPMAAKNYNWFAVPYNEKSADWLVEVLDYFDDSDETEEVITLRTAGEMLQAAELAAEIKEDDDFLSFRRAQLKSEIENELNAIAGKTAERAANTDHLSGKEDHIEKTLKNEVFPSLGNVGQQAIKLGGQEGAKQVRSIVKQELEIPDDTPYDNTEIWREHASSVIVYELSNSLDEGVIDSVDRDDLNQINERVRDELDQVTRDVIEYRVQNDSVNATKLEEEWLTNKDNETRNLSPSRIPAGMPIMPIPGSWYVTANVWDIEVEGEYARFELQASSGTPVTVGGTTYIRDGEPVQLKGDDTTHTIGHAEPISFSSRTMVLIVVPPGRIGVGDRTGERTECSATWPNAGDVNQDSQEADC</sequence>
<evidence type="ECO:0000256" key="1">
    <source>
        <dbReference type="SAM" id="Coils"/>
    </source>
</evidence>
<evidence type="ECO:0000313" key="5">
    <source>
        <dbReference type="Proteomes" id="UP001595821"/>
    </source>
</evidence>
<feature type="coiled-coil region" evidence="1">
    <location>
        <begin position="943"/>
        <end position="970"/>
    </location>
</feature>
<feature type="compositionally biased region" description="Polar residues" evidence="2">
    <location>
        <begin position="1100"/>
        <end position="1119"/>
    </location>
</feature>
<keyword evidence="3" id="KW-1133">Transmembrane helix</keyword>
<organism evidence="4 5">
    <name type="scientific">Natribaculum luteum</name>
    <dbReference type="NCBI Taxonomy" id="1586232"/>
    <lineage>
        <taxon>Archaea</taxon>
        <taxon>Methanobacteriati</taxon>
        <taxon>Methanobacteriota</taxon>
        <taxon>Stenosarchaea group</taxon>
        <taxon>Halobacteria</taxon>
        <taxon>Halobacteriales</taxon>
        <taxon>Natrialbaceae</taxon>
        <taxon>Natribaculum</taxon>
    </lineage>
</organism>
<feature type="region of interest" description="Disordered" evidence="2">
    <location>
        <begin position="1090"/>
        <end position="1119"/>
    </location>
</feature>
<dbReference type="RefSeq" id="WP_246966342.1">
    <property type="nucleotide sequence ID" value="NZ_CP095397.1"/>
</dbReference>